<feature type="domain" description="HIRAN" evidence="4">
    <location>
        <begin position="62"/>
        <end position="149"/>
    </location>
</feature>
<organism evidence="5 6">
    <name type="scientific">Flammeovirga pacifica</name>
    <dbReference type="NCBI Taxonomy" id="915059"/>
    <lineage>
        <taxon>Bacteria</taxon>
        <taxon>Pseudomonadati</taxon>
        <taxon>Bacteroidota</taxon>
        <taxon>Cytophagia</taxon>
        <taxon>Cytophagales</taxon>
        <taxon>Flammeovirgaceae</taxon>
        <taxon>Flammeovirga</taxon>
    </lineage>
</organism>
<gene>
    <name evidence="5" type="ORF">NH26_04225</name>
</gene>
<accession>A0A1S1YX69</accession>
<evidence type="ECO:0000256" key="2">
    <source>
        <dbReference type="ARBA" id="ARBA00022801"/>
    </source>
</evidence>
<keyword evidence="3" id="KW-1133">Transmembrane helix</keyword>
<dbReference type="OrthoDB" id="981039at2"/>
<dbReference type="GO" id="GO:0016818">
    <property type="term" value="F:hydrolase activity, acting on acid anhydrides, in phosphorus-containing anhydrides"/>
    <property type="evidence" value="ECO:0007669"/>
    <property type="project" value="InterPro"/>
</dbReference>
<keyword evidence="6" id="KW-1185">Reference proteome</keyword>
<feature type="transmembrane region" description="Helical" evidence="3">
    <location>
        <begin position="6"/>
        <end position="22"/>
    </location>
</feature>
<dbReference type="RefSeq" id="WP_044222027.1">
    <property type="nucleotide sequence ID" value="NZ_JRYR02000001.1"/>
</dbReference>
<reference evidence="5 6" key="1">
    <citation type="journal article" date="2012" name="Int. J. Syst. Evol. Microbiol.">
        <title>Flammeovirga pacifica sp. nov., isolated from deep-sea sediment.</title>
        <authorList>
            <person name="Xu H."/>
            <person name="Fu Y."/>
            <person name="Yang N."/>
            <person name="Ding Z."/>
            <person name="Lai Q."/>
            <person name="Zeng R."/>
        </authorList>
    </citation>
    <scope>NUCLEOTIDE SEQUENCE [LARGE SCALE GENOMIC DNA]</scope>
    <source>
        <strain evidence="6">DSM 24597 / LMG 26175 / WPAGA1</strain>
    </source>
</reference>
<dbReference type="Proteomes" id="UP000179797">
    <property type="component" value="Unassembled WGS sequence"/>
</dbReference>
<dbReference type="Gene3D" id="3.30.70.2330">
    <property type="match status" value="1"/>
</dbReference>
<evidence type="ECO:0000256" key="1">
    <source>
        <dbReference type="ARBA" id="ARBA00022723"/>
    </source>
</evidence>
<evidence type="ECO:0000256" key="3">
    <source>
        <dbReference type="SAM" id="Phobius"/>
    </source>
</evidence>
<dbReference type="Pfam" id="PF08797">
    <property type="entry name" value="HIRAN"/>
    <property type="match status" value="1"/>
</dbReference>
<proteinExistence type="predicted"/>
<name>A0A1S1YX69_FLAPC</name>
<keyword evidence="3" id="KW-0472">Membrane</keyword>
<protein>
    <recommendedName>
        <fullName evidence="4">HIRAN domain-containing protein</fullName>
    </recommendedName>
</protein>
<dbReference type="STRING" id="915059.NH26_04225"/>
<dbReference type="GO" id="GO:0003676">
    <property type="term" value="F:nucleic acid binding"/>
    <property type="evidence" value="ECO:0007669"/>
    <property type="project" value="InterPro"/>
</dbReference>
<dbReference type="AlphaFoldDB" id="A0A1S1YX69"/>
<comment type="caution">
    <text evidence="5">The sequence shown here is derived from an EMBL/GenBank/DDBJ whole genome shotgun (WGS) entry which is preliminary data.</text>
</comment>
<dbReference type="InterPro" id="IPR014905">
    <property type="entry name" value="HIRAN"/>
</dbReference>
<evidence type="ECO:0000259" key="4">
    <source>
        <dbReference type="Pfam" id="PF08797"/>
    </source>
</evidence>
<evidence type="ECO:0000313" key="6">
    <source>
        <dbReference type="Proteomes" id="UP000179797"/>
    </source>
</evidence>
<keyword evidence="2" id="KW-0378">Hydrolase</keyword>
<evidence type="ECO:0000313" key="5">
    <source>
        <dbReference type="EMBL" id="OHX65610.1"/>
    </source>
</evidence>
<keyword evidence="3" id="KW-0812">Transmembrane</keyword>
<sequence>MTDIILALIVIVLIFLPILIFGRKNKQNKAKKIAAKKIEKDNYNRYMRRFDDPSCLNKMDIISTQVAGTRYSNDDTGESRQDILKKTKVGELLKLLPDELNRYDNSAIRVIKLNDKQIGFLDMDLSIEIKSRLINRSPVEATITNIFNKSGNLECEIALQRYSRKIKKQ</sequence>
<keyword evidence="1" id="KW-0479">Metal-binding</keyword>
<dbReference type="EMBL" id="JRYR02000001">
    <property type="protein sequence ID" value="OHX65610.1"/>
    <property type="molecule type" value="Genomic_DNA"/>
</dbReference>
<dbReference type="GO" id="GO:0008270">
    <property type="term" value="F:zinc ion binding"/>
    <property type="evidence" value="ECO:0007669"/>
    <property type="project" value="InterPro"/>
</dbReference>